<evidence type="ECO:0000256" key="5">
    <source>
        <dbReference type="ARBA" id="ARBA00023008"/>
    </source>
</evidence>
<reference evidence="10" key="2">
    <citation type="submission" date="2023-06" db="EMBL/GenBank/DDBJ databases">
        <authorList>
            <consortium name="Lawrence Berkeley National Laboratory"/>
            <person name="Haridas S."/>
            <person name="Hensen N."/>
            <person name="Bonometti L."/>
            <person name="Westerberg I."/>
            <person name="Brannstrom I.O."/>
            <person name="Guillou S."/>
            <person name="Cros-Aarteil S."/>
            <person name="Calhoun S."/>
            <person name="Kuo A."/>
            <person name="Mondo S."/>
            <person name="Pangilinan J."/>
            <person name="Riley R."/>
            <person name="LaButti K."/>
            <person name="Andreopoulos B."/>
            <person name="Lipzen A."/>
            <person name="Chen C."/>
            <person name="Yanf M."/>
            <person name="Daum C."/>
            <person name="Ng V."/>
            <person name="Clum A."/>
            <person name="Steindorff A."/>
            <person name="Ohm R."/>
            <person name="Martin F."/>
            <person name="Silar P."/>
            <person name="Natvig D."/>
            <person name="Lalanne C."/>
            <person name="Gautier V."/>
            <person name="Ament-velasquez S.L."/>
            <person name="Kruys A."/>
            <person name="Hutchinson M.I."/>
            <person name="Powell A.J."/>
            <person name="Barry K."/>
            <person name="Miller A.N."/>
            <person name="Grigoriev I.V."/>
            <person name="Debuchy R."/>
            <person name="Gladieux P."/>
            <person name="Thoren M.H."/>
            <person name="Johannesson H."/>
        </authorList>
    </citation>
    <scope>NUCLEOTIDE SEQUENCE</scope>
    <source>
        <strain evidence="10">CBS 232.78</strain>
    </source>
</reference>
<dbReference type="PROSITE" id="PS00080">
    <property type="entry name" value="MULTICOPPER_OXIDASE2"/>
    <property type="match status" value="1"/>
</dbReference>
<dbReference type="GO" id="GO:0010106">
    <property type="term" value="P:cellular response to iron ion starvation"/>
    <property type="evidence" value="ECO:0007669"/>
    <property type="project" value="TreeGrafter"/>
</dbReference>
<dbReference type="GO" id="GO:0033215">
    <property type="term" value="P:reductive iron assimilation"/>
    <property type="evidence" value="ECO:0007669"/>
    <property type="project" value="TreeGrafter"/>
</dbReference>
<accession>A0AAE0NCF6</accession>
<dbReference type="InterPro" id="IPR001117">
    <property type="entry name" value="Cu-oxidase_2nd"/>
</dbReference>
<keyword evidence="6" id="KW-0325">Glycoprotein</keyword>
<evidence type="ECO:0000256" key="3">
    <source>
        <dbReference type="ARBA" id="ARBA00022729"/>
    </source>
</evidence>
<dbReference type="GO" id="GO:0033573">
    <property type="term" value="C:high-affinity iron permease complex"/>
    <property type="evidence" value="ECO:0007669"/>
    <property type="project" value="TreeGrafter"/>
</dbReference>
<dbReference type="Proteomes" id="UP001285441">
    <property type="component" value="Unassembled WGS sequence"/>
</dbReference>
<protein>
    <submittedName>
        <fullName evidence="10">Multicopper oxidase like protein</fullName>
    </submittedName>
</protein>
<dbReference type="InterPro" id="IPR002355">
    <property type="entry name" value="Cu_oxidase_Cu_BS"/>
</dbReference>
<dbReference type="AlphaFoldDB" id="A0AAE0NCF6"/>
<name>A0AAE0NCF6_9PEZI</name>
<dbReference type="EMBL" id="JAULSW010000006">
    <property type="protein sequence ID" value="KAK3378566.1"/>
    <property type="molecule type" value="Genomic_DNA"/>
</dbReference>
<dbReference type="PANTHER" id="PTHR11709:SF361">
    <property type="entry name" value="IRON TRANSPORT MULTICOPPER OXIDASE FET3"/>
    <property type="match status" value="1"/>
</dbReference>
<keyword evidence="3" id="KW-0732">Signal</keyword>
<dbReference type="InterPro" id="IPR008972">
    <property type="entry name" value="Cupredoxin"/>
</dbReference>
<dbReference type="PANTHER" id="PTHR11709">
    <property type="entry name" value="MULTI-COPPER OXIDASE"/>
    <property type="match status" value="1"/>
</dbReference>
<feature type="domain" description="Plastocyanin-like" evidence="7">
    <location>
        <begin position="190"/>
        <end position="315"/>
    </location>
</feature>
<dbReference type="CDD" id="cd13877">
    <property type="entry name" value="CuRO_2_Fet3p_like"/>
    <property type="match status" value="1"/>
</dbReference>
<dbReference type="InterPro" id="IPR044130">
    <property type="entry name" value="CuRO_2_Fet3-like"/>
</dbReference>
<dbReference type="GO" id="GO:0004322">
    <property type="term" value="F:ferroxidase activity"/>
    <property type="evidence" value="ECO:0007669"/>
    <property type="project" value="TreeGrafter"/>
</dbReference>
<gene>
    <name evidence="10" type="ORF">B0H63DRAFT_562556</name>
</gene>
<dbReference type="FunFam" id="2.60.40.420:FF:000022">
    <property type="entry name" value="FET5p Multicopper oxidase"/>
    <property type="match status" value="1"/>
</dbReference>
<dbReference type="Pfam" id="PF07731">
    <property type="entry name" value="Cu-oxidase_2"/>
    <property type="match status" value="1"/>
</dbReference>
<dbReference type="InterPro" id="IPR045087">
    <property type="entry name" value="Cu-oxidase_fam"/>
</dbReference>
<keyword evidence="2" id="KW-0479">Metal-binding</keyword>
<evidence type="ECO:0000259" key="8">
    <source>
        <dbReference type="Pfam" id="PF07731"/>
    </source>
</evidence>
<keyword evidence="5" id="KW-0186">Copper</keyword>
<evidence type="ECO:0000259" key="9">
    <source>
        <dbReference type="Pfam" id="PF07732"/>
    </source>
</evidence>
<dbReference type="PROSITE" id="PS00079">
    <property type="entry name" value="MULTICOPPER_OXIDASE1"/>
    <property type="match status" value="2"/>
</dbReference>
<proteinExistence type="inferred from homology"/>
<evidence type="ECO:0000256" key="4">
    <source>
        <dbReference type="ARBA" id="ARBA00023002"/>
    </source>
</evidence>
<dbReference type="Gene3D" id="2.60.40.420">
    <property type="entry name" value="Cupredoxins - blue copper proteins"/>
    <property type="match status" value="3"/>
</dbReference>
<dbReference type="CDD" id="cd13899">
    <property type="entry name" value="CuRO_3_Fet3p"/>
    <property type="match status" value="1"/>
</dbReference>
<keyword evidence="4" id="KW-0560">Oxidoreductase</keyword>
<dbReference type="GO" id="GO:0005507">
    <property type="term" value="F:copper ion binding"/>
    <property type="evidence" value="ECO:0007669"/>
    <property type="project" value="InterPro"/>
</dbReference>
<evidence type="ECO:0000256" key="1">
    <source>
        <dbReference type="ARBA" id="ARBA00010609"/>
    </source>
</evidence>
<dbReference type="SUPFAM" id="SSF49503">
    <property type="entry name" value="Cupredoxins"/>
    <property type="match status" value="2"/>
</dbReference>
<dbReference type="Pfam" id="PF07732">
    <property type="entry name" value="Cu-oxidase_3"/>
    <property type="match status" value="1"/>
</dbReference>
<organism evidence="10 11">
    <name type="scientific">Podospora didyma</name>
    <dbReference type="NCBI Taxonomy" id="330526"/>
    <lineage>
        <taxon>Eukaryota</taxon>
        <taxon>Fungi</taxon>
        <taxon>Dikarya</taxon>
        <taxon>Ascomycota</taxon>
        <taxon>Pezizomycotina</taxon>
        <taxon>Sordariomycetes</taxon>
        <taxon>Sordariomycetidae</taxon>
        <taxon>Sordariales</taxon>
        <taxon>Podosporaceae</taxon>
        <taxon>Podospora</taxon>
    </lineage>
</organism>
<evidence type="ECO:0000313" key="11">
    <source>
        <dbReference type="Proteomes" id="UP001285441"/>
    </source>
</evidence>
<dbReference type="InterPro" id="IPR033138">
    <property type="entry name" value="Cu_oxidase_CS"/>
</dbReference>
<keyword evidence="11" id="KW-1185">Reference proteome</keyword>
<evidence type="ECO:0000259" key="7">
    <source>
        <dbReference type="Pfam" id="PF00394"/>
    </source>
</evidence>
<evidence type="ECO:0000256" key="6">
    <source>
        <dbReference type="ARBA" id="ARBA00023180"/>
    </source>
</evidence>
<sequence length="600" mass="66743">MTGTRWHLISVLVFIRELQPHNTGPLASVLRSLGVEAMLSSSALSLGFLSLATLAKAGTVTYNWDVTWVWAKPDGYGRPVIGINGQWPCPSIEATVGDTVIVNLNNKLNNQTTGLHFHGISQKGTEEMDGPAGVVQCPVPPGSSFKYQFVVDAPGTYWYHSHNMGQYPDGLRGPLIVQDPNDPYKGKYDEEVVLSVSDWYHLQSLDLMRGMLSPTNTRFAPPFPDNITVNEGLGSRVNFTKGKTYRIRMINFSALASAMIHFDSHTMSVIMNDASYIKKEDAYMLRIAPAQRYDFLISAIDRDKRNYPFLISLDYNRDYTNSTLGVRWPLNYTGYLVMDQTQPLNKVDVVNKWKPIDDSHFKNNDGSGILGPYNQLIKLDFKFCLDKNGYPRACFNNLTYIDQKVPTLYSAATTGNSNTNPTIYGQVNPFILKSGGIVQIVVNNYDEALHPFHLHGHNFQVLDRPKSGTGPWPGRDTNYANTPPERDTVTVNGNSYVVIRFKADNPGVWLFHCHIEWHVEMGLTATMIEGPDTLQSLTFPDDHINACKAGGTPYQGNAAGNTNNYTDTAGFITVPPTNYNGAMYLPSSSKRSRAGPLLVF</sequence>
<dbReference type="Pfam" id="PF00394">
    <property type="entry name" value="Cu-oxidase"/>
    <property type="match status" value="1"/>
</dbReference>
<dbReference type="CDD" id="cd13851">
    <property type="entry name" value="CuRO_1_Fet3p"/>
    <property type="match status" value="1"/>
</dbReference>
<feature type="domain" description="Plastocyanin-like" evidence="8">
    <location>
        <begin position="401"/>
        <end position="531"/>
    </location>
</feature>
<evidence type="ECO:0000256" key="2">
    <source>
        <dbReference type="ARBA" id="ARBA00022723"/>
    </source>
</evidence>
<comment type="similarity">
    <text evidence="1">Belongs to the multicopper oxidase family.</text>
</comment>
<dbReference type="InterPro" id="IPR011706">
    <property type="entry name" value="Cu-oxidase_C"/>
</dbReference>
<comment type="caution">
    <text evidence="10">The sequence shown here is derived from an EMBL/GenBank/DDBJ whole genome shotgun (WGS) entry which is preliminary data.</text>
</comment>
<evidence type="ECO:0000313" key="10">
    <source>
        <dbReference type="EMBL" id="KAK3378566.1"/>
    </source>
</evidence>
<feature type="domain" description="Plastocyanin-like" evidence="9">
    <location>
        <begin position="66"/>
        <end position="181"/>
    </location>
</feature>
<reference evidence="10" key="1">
    <citation type="journal article" date="2023" name="Mol. Phylogenet. Evol.">
        <title>Genome-scale phylogeny and comparative genomics of the fungal order Sordariales.</title>
        <authorList>
            <person name="Hensen N."/>
            <person name="Bonometti L."/>
            <person name="Westerberg I."/>
            <person name="Brannstrom I.O."/>
            <person name="Guillou S."/>
            <person name="Cros-Aarteil S."/>
            <person name="Calhoun S."/>
            <person name="Haridas S."/>
            <person name="Kuo A."/>
            <person name="Mondo S."/>
            <person name="Pangilinan J."/>
            <person name="Riley R."/>
            <person name="LaButti K."/>
            <person name="Andreopoulos B."/>
            <person name="Lipzen A."/>
            <person name="Chen C."/>
            <person name="Yan M."/>
            <person name="Daum C."/>
            <person name="Ng V."/>
            <person name="Clum A."/>
            <person name="Steindorff A."/>
            <person name="Ohm R.A."/>
            <person name="Martin F."/>
            <person name="Silar P."/>
            <person name="Natvig D.O."/>
            <person name="Lalanne C."/>
            <person name="Gautier V."/>
            <person name="Ament-Velasquez S.L."/>
            <person name="Kruys A."/>
            <person name="Hutchinson M.I."/>
            <person name="Powell A.J."/>
            <person name="Barry K."/>
            <person name="Miller A.N."/>
            <person name="Grigoriev I.V."/>
            <person name="Debuchy R."/>
            <person name="Gladieux P."/>
            <person name="Hiltunen Thoren M."/>
            <person name="Johannesson H."/>
        </authorList>
    </citation>
    <scope>NUCLEOTIDE SEQUENCE</scope>
    <source>
        <strain evidence="10">CBS 232.78</strain>
    </source>
</reference>
<dbReference type="InterPro" id="IPR011707">
    <property type="entry name" value="Cu-oxidase-like_N"/>
</dbReference>